<name>A0A848H055_9BURK</name>
<dbReference type="InterPro" id="IPR006016">
    <property type="entry name" value="UspA"/>
</dbReference>
<reference evidence="2 3" key="1">
    <citation type="submission" date="2020-04" db="EMBL/GenBank/DDBJ databases">
        <title>Ramlibacter sp. G-1-2-2 isolated from soil.</title>
        <authorList>
            <person name="Dahal R.H."/>
        </authorList>
    </citation>
    <scope>NUCLEOTIDE SEQUENCE [LARGE SCALE GENOMIC DNA]</scope>
    <source>
        <strain evidence="2 3">G-1-2-2</strain>
    </source>
</reference>
<proteinExistence type="predicted"/>
<feature type="domain" description="UspA" evidence="1">
    <location>
        <begin position="3"/>
        <end position="131"/>
    </location>
</feature>
<keyword evidence="3" id="KW-1185">Reference proteome</keyword>
<comment type="caution">
    <text evidence="2">The sequence shown here is derived from an EMBL/GenBank/DDBJ whole genome shotgun (WGS) entry which is preliminary data.</text>
</comment>
<protein>
    <submittedName>
        <fullName evidence="2">Universal stress protein</fullName>
    </submittedName>
</protein>
<dbReference type="EMBL" id="JABBFX010000001">
    <property type="protein sequence ID" value="NML43954.1"/>
    <property type="molecule type" value="Genomic_DNA"/>
</dbReference>
<dbReference type="SUPFAM" id="SSF52402">
    <property type="entry name" value="Adenine nucleotide alpha hydrolases-like"/>
    <property type="match status" value="1"/>
</dbReference>
<dbReference type="AlphaFoldDB" id="A0A848H055"/>
<accession>A0A848H055</accession>
<dbReference type="Gene3D" id="3.40.50.620">
    <property type="entry name" value="HUPs"/>
    <property type="match status" value="1"/>
</dbReference>
<dbReference type="Proteomes" id="UP000541185">
    <property type="component" value="Unassembled WGS sequence"/>
</dbReference>
<dbReference type="InterPro" id="IPR014729">
    <property type="entry name" value="Rossmann-like_a/b/a_fold"/>
</dbReference>
<evidence type="ECO:0000313" key="2">
    <source>
        <dbReference type="EMBL" id="NML43954.1"/>
    </source>
</evidence>
<evidence type="ECO:0000259" key="1">
    <source>
        <dbReference type="Pfam" id="PF00582"/>
    </source>
</evidence>
<dbReference type="Pfam" id="PF00582">
    <property type="entry name" value="Usp"/>
    <property type="match status" value="1"/>
</dbReference>
<organism evidence="2 3">
    <name type="scientific">Ramlibacter agri</name>
    <dbReference type="NCBI Taxonomy" id="2728837"/>
    <lineage>
        <taxon>Bacteria</taxon>
        <taxon>Pseudomonadati</taxon>
        <taxon>Pseudomonadota</taxon>
        <taxon>Betaproteobacteria</taxon>
        <taxon>Burkholderiales</taxon>
        <taxon>Comamonadaceae</taxon>
        <taxon>Ramlibacter</taxon>
    </lineage>
</organism>
<dbReference type="CDD" id="cd00293">
    <property type="entry name" value="USP-like"/>
    <property type="match status" value="1"/>
</dbReference>
<gene>
    <name evidence="2" type="ORF">HHL11_09350</name>
</gene>
<dbReference type="RefSeq" id="WP_169418129.1">
    <property type="nucleotide sequence ID" value="NZ_JABBFX010000001.1"/>
</dbReference>
<sequence>MTQLLVPVDPHDAGRTRAAVDRAVRIQREEPAVHIRLLRVQPKLSGHVSMYFGQRELQQLQQSAGAEDLEYAEGLLRAAGADYTATVLVGRGAETIAEAARRFGCDRVIFGEAPAGLAGRMFGSLAQQVRHLLGASHVQVLG</sequence>
<evidence type="ECO:0000313" key="3">
    <source>
        <dbReference type="Proteomes" id="UP000541185"/>
    </source>
</evidence>